<evidence type="ECO:0000256" key="1">
    <source>
        <dbReference type="ARBA" id="ARBA00022559"/>
    </source>
</evidence>
<dbReference type="Gene3D" id="2.40.180.10">
    <property type="entry name" value="Catalase core domain"/>
    <property type="match status" value="1"/>
</dbReference>
<evidence type="ECO:0000256" key="6">
    <source>
        <dbReference type="ARBA" id="ARBA00023324"/>
    </source>
</evidence>
<keyword evidence="5" id="KW-0408">Iron</keyword>
<keyword evidence="1" id="KW-0575">Peroxidase</keyword>
<dbReference type="GO" id="GO:0042744">
    <property type="term" value="P:hydrogen peroxide catabolic process"/>
    <property type="evidence" value="ECO:0007669"/>
    <property type="project" value="UniProtKB-KW"/>
</dbReference>
<dbReference type="GO" id="GO:0005777">
    <property type="term" value="C:peroxisome"/>
    <property type="evidence" value="ECO:0007669"/>
    <property type="project" value="TreeGrafter"/>
</dbReference>
<comment type="caution">
    <text evidence="8">The sequence shown here is derived from an EMBL/GenBank/DDBJ whole genome shotgun (WGS) entry which is preliminary data.</text>
</comment>
<keyword evidence="2" id="KW-0349">Heme</keyword>
<sequence>MHVSRQRRPRILTTTLRTSGDRIEKGDFPTWTVSIQTMTPEQSQKFRYDVVRPFLNTIPARVEEGNDLTKVWPEDEYPLLEVGKIVLNKNPDNWFAEIEQLAFSPSNMIPGAEPSNDPVLQARLFSYPDAQRYRLGGNYLEFPVLDGHASTEGRALYPPNAANYPSSFNPPVSFVKRPYNLSAIADPVTPGPAITQGTYELSLLDFEQPNTLYNKEFSDEEKQSLVSNVIDALNSVTIQDIKQRSLNMFACVDDKLGAAIGTGIGLTPKCPLKP</sequence>
<feature type="domain" description="Catalase core" evidence="7">
    <location>
        <begin position="2"/>
        <end position="172"/>
    </location>
</feature>
<dbReference type="GO" id="GO:0020037">
    <property type="term" value="F:heme binding"/>
    <property type="evidence" value="ECO:0007669"/>
    <property type="project" value="InterPro"/>
</dbReference>
<organism evidence="8 9">
    <name type="scientific">Mycena venus</name>
    <dbReference type="NCBI Taxonomy" id="2733690"/>
    <lineage>
        <taxon>Eukaryota</taxon>
        <taxon>Fungi</taxon>
        <taxon>Dikarya</taxon>
        <taxon>Basidiomycota</taxon>
        <taxon>Agaricomycotina</taxon>
        <taxon>Agaricomycetes</taxon>
        <taxon>Agaricomycetidae</taxon>
        <taxon>Agaricales</taxon>
        <taxon>Marasmiineae</taxon>
        <taxon>Mycenaceae</taxon>
        <taxon>Mycena</taxon>
    </lineage>
</organism>
<dbReference type="PANTHER" id="PTHR11465">
    <property type="entry name" value="CATALASE"/>
    <property type="match status" value="1"/>
</dbReference>
<dbReference type="InterPro" id="IPR002226">
    <property type="entry name" value="Catalase_haem_BS"/>
</dbReference>
<proteinExistence type="predicted"/>
<gene>
    <name evidence="8" type="ORF">MVEN_01003000</name>
</gene>
<dbReference type="PRINTS" id="PR00067">
    <property type="entry name" value="CATALASE"/>
</dbReference>
<dbReference type="AlphaFoldDB" id="A0A8H6YCW7"/>
<protein>
    <submittedName>
        <fullName evidence="8">Catalase domain-containing protein</fullName>
    </submittedName>
</protein>
<reference evidence="8" key="1">
    <citation type="submission" date="2020-05" db="EMBL/GenBank/DDBJ databases">
        <title>Mycena genomes resolve the evolution of fungal bioluminescence.</title>
        <authorList>
            <person name="Tsai I.J."/>
        </authorList>
    </citation>
    <scope>NUCLEOTIDE SEQUENCE</scope>
    <source>
        <strain evidence="8">CCC161011</strain>
    </source>
</reference>
<accession>A0A8H6YCW7</accession>
<dbReference type="SUPFAM" id="SSF56634">
    <property type="entry name" value="Heme-dependent catalase-like"/>
    <property type="match status" value="1"/>
</dbReference>
<dbReference type="Proteomes" id="UP000620124">
    <property type="component" value="Unassembled WGS sequence"/>
</dbReference>
<dbReference type="InterPro" id="IPR010582">
    <property type="entry name" value="Catalase_immune_responsive"/>
</dbReference>
<dbReference type="Pfam" id="PF06628">
    <property type="entry name" value="Catalase-rel"/>
    <property type="match status" value="1"/>
</dbReference>
<dbReference type="InterPro" id="IPR018028">
    <property type="entry name" value="Catalase"/>
</dbReference>
<dbReference type="GO" id="GO:0046872">
    <property type="term" value="F:metal ion binding"/>
    <property type="evidence" value="ECO:0007669"/>
    <property type="project" value="UniProtKB-KW"/>
</dbReference>
<dbReference type="PANTHER" id="PTHR11465:SF62">
    <property type="entry name" value="CATALASE T"/>
    <property type="match status" value="1"/>
</dbReference>
<evidence type="ECO:0000259" key="7">
    <source>
        <dbReference type="SMART" id="SM01060"/>
    </source>
</evidence>
<dbReference type="PROSITE" id="PS00437">
    <property type="entry name" value="CATALASE_1"/>
    <property type="match status" value="1"/>
</dbReference>
<dbReference type="InterPro" id="IPR020835">
    <property type="entry name" value="Catalase_sf"/>
</dbReference>
<keyword evidence="4" id="KW-0560">Oxidoreductase</keyword>
<name>A0A8H6YCW7_9AGAR</name>
<evidence type="ECO:0000256" key="5">
    <source>
        <dbReference type="ARBA" id="ARBA00023004"/>
    </source>
</evidence>
<dbReference type="SMART" id="SM01060">
    <property type="entry name" value="Catalase"/>
    <property type="match status" value="1"/>
</dbReference>
<keyword evidence="6" id="KW-0376">Hydrogen peroxide</keyword>
<evidence type="ECO:0000256" key="3">
    <source>
        <dbReference type="ARBA" id="ARBA00022723"/>
    </source>
</evidence>
<evidence type="ECO:0000313" key="9">
    <source>
        <dbReference type="Proteomes" id="UP000620124"/>
    </source>
</evidence>
<dbReference type="PROSITE" id="PS51402">
    <property type="entry name" value="CATALASE_3"/>
    <property type="match status" value="1"/>
</dbReference>
<dbReference type="OrthoDB" id="6880011at2759"/>
<dbReference type="GO" id="GO:0005739">
    <property type="term" value="C:mitochondrion"/>
    <property type="evidence" value="ECO:0007669"/>
    <property type="project" value="TreeGrafter"/>
</dbReference>
<dbReference type="EMBL" id="JACAZI010000007">
    <property type="protein sequence ID" value="KAF7356684.1"/>
    <property type="molecule type" value="Genomic_DNA"/>
</dbReference>
<dbReference type="InterPro" id="IPR011614">
    <property type="entry name" value="Catalase_core"/>
</dbReference>
<evidence type="ECO:0000256" key="2">
    <source>
        <dbReference type="ARBA" id="ARBA00022617"/>
    </source>
</evidence>
<dbReference type="GO" id="GO:0004096">
    <property type="term" value="F:catalase activity"/>
    <property type="evidence" value="ECO:0007669"/>
    <property type="project" value="UniProtKB-EC"/>
</dbReference>
<dbReference type="Pfam" id="PF00199">
    <property type="entry name" value="Catalase"/>
    <property type="match status" value="1"/>
</dbReference>
<dbReference type="GO" id="GO:0042542">
    <property type="term" value="P:response to hydrogen peroxide"/>
    <property type="evidence" value="ECO:0007669"/>
    <property type="project" value="TreeGrafter"/>
</dbReference>
<keyword evidence="3" id="KW-0479">Metal-binding</keyword>
<evidence type="ECO:0000256" key="4">
    <source>
        <dbReference type="ARBA" id="ARBA00023002"/>
    </source>
</evidence>
<keyword evidence="9" id="KW-1185">Reference proteome</keyword>
<evidence type="ECO:0000313" key="8">
    <source>
        <dbReference type="EMBL" id="KAF7356684.1"/>
    </source>
</evidence>